<dbReference type="InterPro" id="IPR002937">
    <property type="entry name" value="Amino_oxidase"/>
</dbReference>
<name>A0A1L9P9W7_ASPVE</name>
<accession>A0A1L9P9W7</accession>
<dbReference type="Pfam" id="PF01593">
    <property type="entry name" value="Amino_oxidase"/>
    <property type="match status" value="1"/>
</dbReference>
<reference evidence="9" key="1">
    <citation type="journal article" date="2017" name="Genome Biol.">
        <title>Comparative genomics reveals high biological diversity and specific adaptations in the industrially and medically important fungal genus Aspergillus.</title>
        <authorList>
            <person name="de Vries R.P."/>
            <person name="Riley R."/>
            <person name="Wiebenga A."/>
            <person name="Aguilar-Osorio G."/>
            <person name="Amillis S."/>
            <person name="Uchima C.A."/>
            <person name="Anderluh G."/>
            <person name="Asadollahi M."/>
            <person name="Askin M."/>
            <person name="Barry K."/>
            <person name="Battaglia E."/>
            <person name="Bayram O."/>
            <person name="Benocci T."/>
            <person name="Braus-Stromeyer S.A."/>
            <person name="Caldana C."/>
            <person name="Canovas D."/>
            <person name="Cerqueira G.C."/>
            <person name="Chen F."/>
            <person name="Chen W."/>
            <person name="Choi C."/>
            <person name="Clum A."/>
            <person name="Dos Santos R.A."/>
            <person name="Damasio A.R."/>
            <person name="Diallinas G."/>
            <person name="Emri T."/>
            <person name="Fekete E."/>
            <person name="Flipphi M."/>
            <person name="Freyberg S."/>
            <person name="Gallo A."/>
            <person name="Gournas C."/>
            <person name="Habgood R."/>
            <person name="Hainaut M."/>
            <person name="Harispe M.L."/>
            <person name="Henrissat B."/>
            <person name="Hilden K.S."/>
            <person name="Hope R."/>
            <person name="Hossain A."/>
            <person name="Karabika E."/>
            <person name="Karaffa L."/>
            <person name="Karanyi Z."/>
            <person name="Krasevec N."/>
            <person name="Kuo A."/>
            <person name="Kusch H."/>
            <person name="LaButti K."/>
            <person name="Lagendijk E.L."/>
            <person name="Lapidus A."/>
            <person name="Levasseur A."/>
            <person name="Lindquist E."/>
            <person name="Lipzen A."/>
            <person name="Logrieco A.F."/>
            <person name="MacCabe A."/>
            <person name="Maekelae M.R."/>
            <person name="Malavazi I."/>
            <person name="Melin P."/>
            <person name="Meyer V."/>
            <person name="Mielnichuk N."/>
            <person name="Miskei M."/>
            <person name="Molnar A.P."/>
            <person name="Mule G."/>
            <person name="Ngan C.Y."/>
            <person name="Orejas M."/>
            <person name="Orosz E."/>
            <person name="Ouedraogo J.P."/>
            <person name="Overkamp K.M."/>
            <person name="Park H.-S."/>
            <person name="Perrone G."/>
            <person name="Piumi F."/>
            <person name="Punt P.J."/>
            <person name="Ram A.F."/>
            <person name="Ramon A."/>
            <person name="Rauscher S."/>
            <person name="Record E."/>
            <person name="Riano-Pachon D.M."/>
            <person name="Robert V."/>
            <person name="Roehrig J."/>
            <person name="Ruller R."/>
            <person name="Salamov A."/>
            <person name="Salih N.S."/>
            <person name="Samson R.A."/>
            <person name="Sandor E."/>
            <person name="Sanguinetti M."/>
            <person name="Schuetze T."/>
            <person name="Sepcic K."/>
            <person name="Shelest E."/>
            <person name="Sherlock G."/>
            <person name="Sophianopoulou V."/>
            <person name="Squina F.M."/>
            <person name="Sun H."/>
            <person name="Susca A."/>
            <person name="Todd R.B."/>
            <person name="Tsang A."/>
            <person name="Unkles S.E."/>
            <person name="van de Wiele N."/>
            <person name="van Rossen-Uffink D."/>
            <person name="Oliveira J.V."/>
            <person name="Vesth T.C."/>
            <person name="Visser J."/>
            <person name="Yu J.-H."/>
            <person name="Zhou M."/>
            <person name="Andersen M.R."/>
            <person name="Archer D.B."/>
            <person name="Baker S.E."/>
            <person name="Benoit I."/>
            <person name="Brakhage A.A."/>
            <person name="Braus G.H."/>
            <person name="Fischer R."/>
            <person name="Frisvad J.C."/>
            <person name="Goldman G.H."/>
            <person name="Houbraken J."/>
            <person name="Oakley B."/>
            <person name="Pocsi I."/>
            <person name="Scazzocchio C."/>
            <person name="Seiboth B."/>
            <person name="vanKuyk P.A."/>
            <person name="Wortman J."/>
            <person name="Dyer P.S."/>
            <person name="Grigoriev I.V."/>
        </authorList>
    </citation>
    <scope>NUCLEOTIDE SEQUENCE [LARGE SCALE GENOMIC DNA]</scope>
    <source>
        <strain evidence="9">CBS 583.65</strain>
    </source>
</reference>
<evidence type="ECO:0000313" key="8">
    <source>
        <dbReference type="EMBL" id="OJI98296.1"/>
    </source>
</evidence>
<evidence type="ECO:0000313" key="9">
    <source>
        <dbReference type="Proteomes" id="UP000184073"/>
    </source>
</evidence>
<dbReference type="InterPro" id="IPR001613">
    <property type="entry name" value="Flavin_amine_oxidase"/>
</dbReference>
<organism evidence="8 9">
    <name type="scientific">Aspergillus versicolor CBS 583.65</name>
    <dbReference type="NCBI Taxonomy" id="1036611"/>
    <lineage>
        <taxon>Eukaryota</taxon>
        <taxon>Fungi</taxon>
        <taxon>Dikarya</taxon>
        <taxon>Ascomycota</taxon>
        <taxon>Pezizomycotina</taxon>
        <taxon>Eurotiomycetes</taxon>
        <taxon>Eurotiomycetidae</taxon>
        <taxon>Eurotiales</taxon>
        <taxon>Aspergillaceae</taxon>
        <taxon>Aspergillus</taxon>
        <taxon>Aspergillus subgen. Nidulantes</taxon>
    </lineage>
</organism>
<gene>
    <name evidence="8" type="ORF">ASPVEDRAFT_452206</name>
</gene>
<proteinExistence type="inferred from homology"/>
<dbReference type="PANTHER" id="PTHR43563:SF14">
    <property type="entry name" value="AMINE OXIDASE"/>
    <property type="match status" value="1"/>
</dbReference>
<dbReference type="GeneID" id="63728743"/>
<keyword evidence="6" id="KW-0274">FAD</keyword>
<comment type="catalytic activity">
    <reaction evidence="4">
        <text>a secondary aliphatic amine + O2 + H2O = a primary amine + an aldehyde + H2O2</text>
        <dbReference type="Rhea" id="RHEA:26414"/>
        <dbReference type="ChEBI" id="CHEBI:15377"/>
        <dbReference type="ChEBI" id="CHEBI:15379"/>
        <dbReference type="ChEBI" id="CHEBI:16240"/>
        <dbReference type="ChEBI" id="CHEBI:17478"/>
        <dbReference type="ChEBI" id="CHEBI:58855"/>
        <dbReference type="ChEBI" id="CHEBI:65296"/>
        <dbReference type="EC" id="1.4.3.4"/>
    </reaction>
</comment>
<dbReference type="STRING" id="1036611.A0A1L9P9W7"/>
<evidence type="ECO:0000256" key="3">
    <source>
        <dbReference type="ARBA" id="ARBA00023002"/>
    </source>
</evidence>
<dbReference type="PRINTS" id="PR00757">
    <property type="entry name" value="AMINEOXDASEF"/>
</dbReference>
<dbReference type="RefSeq" id="XP_040664059.1">
    <property type="nucleotide sequence ID" value="XM_040813232.1"/>
</dbReference>
<feature type="binding site" evidence="5">
    <location>
        <position position="229"/>
    </location>
    <ligand>
        <name>FAD</name>
        <dbReference type="ChEBI" id="CHEBI:57692"/>
    </ligand>
</feature>
<dbReference type="PANTHER" id="PTHR43563">
    <property type="entry name" value="AMINE OXIDASE"/>
    <property type="match status" value="1"/>
</dbReference>
<comment type="cofactor">
    <cofactor evidence="1 6">
        <name>FAD</name>
        <dbReference type="ChEBI" id="CHEBI:57692"/>
    </cofactor>
</comment>
<keyword evidence="3 6" id="KW-0560">Oxidoreductase</keyword>
<dbReference type="OrthoDB" id="5046242at2759"/>
<dbReference type="GO" id="GO:0097621">
    <property type="term" value="F:monoamine oxidase activity"/>
    <property type="evidence" value="ECO:0007669"/>
    <property type="project" value="UniProtKB-EC"/>
</dbReference>
<keyword evidence="9" id="KW-1185">Reference proteome</keyword>
<evidence type="ECO:0000256" key="2">
    <source>
        <dbReference type="ARBA" id="ARBA00005995"/>
    </source>
</evidence>
<feature type="binding site" evidence="5">
    <location>
        <position position="422"/>
    </location>
    <ligand>
        <name>FAD</name>
        <dbReference type="ChEBI" id="CHEBI:57692"/>
    </ligand>
</feature>
<feature type="binding site" evidence="5">
    <location>
        <begin position="31"/>
        <end position="32"/>
    </location>
    <ligand>
        <name>FAD</name>
        <dbReference type="ChEBI" id="CHEBI:57692"/>
    </ligand>
</feature>
<feature type="binding site" evidence="5">
    <location>
        <position position="12"/>
    </location>
    <ligand>
        <name>FAD</name>
        <dbReference type="ChEBI" id="CHEBI:57692"/>
    </ligand>
</feature>
<dbReference type="VEuPathDB" id="FungiDB:ASPVEDRAFT_452206"/>
<evidence type="ECO:0000256" key="5">
    <source>
        <dbReference type="PIRSR" id="PIRSR601613-1"/>
    </source>
</evidence>
<dbReference type="Gene3D" id="1.10.405.10">
    <property type="entry name" value="Guanine Nucleotide Dissociation Inhibitor, domain 1"/>
    <property type="match status" value="1"/>
</dbReference>
<dbReference type="SUPFAM" id="SSF51905">
    <property type="entry name" value="FAD/NAD(P)-binding domain"/>
    <property type="match status" value="1"/>
</dbReference>
<keyword evidence="6" id="KW-0285">Flavoprotein</keyword>
<feature type="binding site" evidence="5">
    <location>
        <position position="335"/>
    </location>
    <ligand>
        <name>substrate</name>
    </ligand>
</feature>
<evidence type="ECO:0000256" key="6">
    <source>
        <dbReference type="RuleBase" id="RU362067"/>
    </source>
</evidence>
<dbReference type="InterPro" id="IPR036188">
    <property type="entry name" value="FAD/NAD-bd_sf"/>
</dbReference>
<protein>
    <recommendedName>
        <fullName evidence="6">Amine oxidase</fullName>
        <ecNumber evidence="6">1.4.3.-</ecNumber>
    </recommendedName>
</protein>
<feature type="domain" description="Amine oxidase" evidence="7">
    <location>
        <begin position="11"/>
        <end position="445"/>
    </location>
</feature>
<evidence type="ECO:0000259" key="7">
    <source>
        <dbReference type="Pfam" id="PF01593"/>
    </source>
</evidence>
<evidence type="ECO:0000256" key="1">
    <source>
        <dbReference type="ARBA" id="ARBA00001974"/>
    </source>
</evidence>
<dbReference type="Proteomes" id="UP000184073">
    <property type="component" value="Unassembled WGS sequence"/>
</dbReference>
<dbReference type="Gene3D" id="3.90.660.10">
    <property type="match status" value="1"/>
</dbReference>
<comment type="similarity">
    <text evidence="2 6">Belongs to the flavin monoamine oxidase family.</text>
</comment>
<dbReference type="EC" id="1.4.3.-" evidence="6"/>
<sequence>MYDLVIIGAGLSGLQAAYTAKQAGLSVAVLEARNRVGGKVWTVPLSSGRGFADLGAAWVNDSLQPLVWSYVQRFGLKTTTQPIEGTAIMQMEDGRMEFPFGIVPEFPEEEKQNLIKIRDHIEEKSKRKEAPRAEDDQVSLDQYVRNLGANETTAKMVNIWTRAMHGMESTEESAAYFIDYCRSNHGLLAVRADDRSGGNYMRLHGGTMEIAGQMAALIGKENIHLNTPVISIDDQTSKVIITAKSGTEFHARKCIVSIPSTMYRELKFTPPLPPPVQEITNATRLGHYNKAIVCYNRPWWRELGYNGFFFSYKGPVSIARDSSIPEKGLYALTCFVNGRAGEEWSKLDVHARRRAVLQQLAAVYNVDNDSELWRPIEFFDQIWQHEEFSRGALAPIPALGHYTRFADVYGKPVGNLHFVGTEYSDHWKGYMEGALTSGDRGAKEVVEVLGRKRANL</sequence>
<dbReference type="Gene3D" id="3.50.50.60">
    <property type="entry name" value="FAD/NAD(P)-binding domain"/>
    <property type="match status" value="1"/>
</dbReference>
<dbReference type="EMBL" id="KV878126">
    <property type="protein sequence ID" value="OJI98296.1"/>
    <property type="molecule type" value="Genomic_DNA"/>
</dbReference>
<evidence type="ECO:0000256" key="4">
    <source>
        <dbReference type="ARBA" id="ARBA00048448"/>
    </source>
</evidence>
<dbReference type="AlphaFoldDB" id="A0A1L9P9W7"/>
<dbReference type="SUPFAM" id="SSF54373">
    <property type="entry name" value="FAD-linked reductases, C-terminal domain"/>
    <property type="match status" value="1"/>
</dbReference>
<dbReference type="InterPro" id="IPR050703">
    <property type="entry name" value="Flavin_MAO"/>
</dbReference>